<dbReference type="SUPFAM" id="SSF52788">
    <property type="entry name" value="Phosphotyrosine protein phosphatases I"/>
    <property type="match status" value="1"/>
</dbReference>
<reference evidence="2 3" key="1">
    <citation type="submission" date="2017-10" db="EMBL/GenBank/DDBJ databases">
        <title>Sequencing the genomes of 1000 actinobacteria strains.</title>
        <authorList>
            <person name="Klenk H.-P."/>
        </authorList>
    </citation>
    <scope>NUCLEOTIDE SEQUENCE [LARGE SCALE GENOMIC DNA]</scope>
    <source>
        <strain evidence="2 3">DSM 21574</strain>
    </source>
</reference>
<dbReference type="AlphaFoldDB" id="A0A2A9EEB7"/>
<sequence>MGEGFEVRSAGTGALVGSPIDPPMARLLTDEGVDTTGFASRQLTPDLVRGADLVLALTREHRSAAVRMVPAALRKAFTLRELARLLSLAPHEDLPAEPAERLAELLVRVRATRTQSGARLPDVRAEDDDVVDPYRGDDALFLESWRQLAPAVTTIAGALTGSPAGTTH</sequence>
<evidence type="ECO:0000259" key="1">
    <source>
        <dbReference type="SMART" id="SM00226"/>
    </source>
</evidence>
<dbReference type="Gene3D" id="3.40.50.2300">
    <property type="match status" value="1"/>
</dbReference>
<dbReference type="Proteomes" id="UP000221394">
    <property type="component" value="Unassembled WGS sequence"/>
</dbReference>
<evidence type="ECO:0000313" key="2">
    <source>
        <dbReference type="EMBL" id="PFG37387.1"/>
    </source>
</evidence>
<proteinExistence type="predicted"/>
<protein>
    <submittedName>
        <fullName evidence="2">Protein-tyrosine phosphatase</fullName>
    </submittedName>
</protein>
<name>A0A2A9EEB7_9MICO</name>
<gene>
    <name evidence="2" type="ORF">ATL41_2149</name>
</gene>
<dbReference type="InterPro" id="IPR036196">
    <property type="entry name" value="Ptyr_pPase_sf"/>
</dbReference>
<dbReference type="EMBL" id="PDJH01000001">
    <property type="protein sequence ID" value="PFG37387.1"/>
    <property type="molecule type" value="Genomic_DNA"/>
</dbReference>
<dbReference type="Pfam" id="PF01451">
    <property type="entry name" value="LMWPc"/>
    <property type="match status" value="1"/>
</dbReference>
<evidence type="ECO:0000313" key="3">
    <source>
        <dbReference type="Proteomes" id="UP000221394"/>
    </source>
</evidence>
<dbReference type="SMART" id="SM00226">
    <property type="entry name" value="LMWPc"/>
    <property type="match status" value="1"/>
</dbReference>
<organism evidence="2 3">
    <name type="scientific">Flavimobilis soli</name>
    <dbReference type="NCBI Taxonomy" id="442709"/>
    <lineage>
        <taxon>Bacteria</taxon>
        <taxon>Bacillati</taxon>
        <taxon>Actinomycetota</taxon>
        <taxon>Actinomycetes</taxon>
        <taxon>Micrococcales</taxon>
        <taxon>Jonesiaceae</taxon>
        <taxon>Flavimobilis</taxon>
    </lineage>
</organism>
<dbReference type="InterPro" id="IPR023485">
    <property type="entry name" value="Ptyr_pPase"/>
</dbReference>
<accession>A0A2A9EEB7</accession>
<feature type="domain" description="Phosphotyrosine protein phosphatase I" evidence="1">
    <location>
        <begin position="1"/>
        <end position="108"/>
    </location>
</feature>
<comment type="caution">
    <text evidence="2">The sequence shown here is derived from an EMBL/GenBank/DDBJ whole genome shotgun (WGS) entry which is preliminary data.</text>
</comment>
<keyword evidence="3" id="KW-1185">Reference proteome</keyword>